<protein>
    <recommendedName>
        <fullName evidence="2">SLH domain-containing protein</fullName>
    </recommendedName>
</protein>
<dbReference type="EMBL" id="JAUSUY010000016">
    <property type="protein sequence ID" value="MDT3428027.1"/>
    <property type="molecule type" value="Genomic_DNA"/>
</dbReference>
<gene>
    <name evidence="3" type="ORF">J2Z22_003617</name>
</gene>
<dbReference type="Proteomes" id="UP001248709">
    <property type="component" value="Unassembled WGS sequence"/>
</dbReference>
<name>A0ABU3HDA4_9BACL</name>
<evidence type="ECO:0000313" key="3">
    <source>
        <dbReference type="EMBL" id="MDT3428027.1"/>
    </source>
</evidence>
<dbReference type="Gene3D" id="2.60.40.1220">
    <property type="match status" value="2"/>
</dbReference>
<dbReference type="RefSeq" id="WP_025702545.1">
    <property type="nucleotide sequence ID" value="NZ_JAUSUY010000016.1"/>
</dbReference>
<dbReference type="InterPro" id="IPR018247">
    <property type="entry name" value="EF_Hand_1_Ca_BS"/>
</dbReference>
<dbReference type="PROSITE" id="PS00018">
    <property type="entry name" value="EF_HAND_1"/>
    <property type="match status" value="1"/>
</dbReference>
<evidence type="ECO:0000256" key="1">
    <source>
        <dbReference type="ARBA" id="ARBA00022729"/>
    </source>
</evidence>
<evidence type="ECO:0000259" key="2">
    <source>
        <dbReference type="PROSITE" id="PS51272"/>
    </source>
</evidence>
<evidence type="ECO:0000313" key="4">
    <source>
        <dbReference type="Proteomes" id="UP001248709"/>
    </source>
</evidence>
<reference evidence="3 4" key="1">
    <citation type="submission" date="2023-07" db="EMBL/GenBank/DDBJ databases">
        <title>Genomic Encyclopedia of Type Strains, Phase IV (KMG-IV): sequencing the most valuable type-strain genomes for metagenomic binning, comparative biology and taxonomic classification.</title>
        <authorList>
            <person name="Goeker M."/>
        </authorList>
    </citation>
    <scope>NUCLEOTIDE SEQUENCE [LARGE SCALE GENOMIC DNA]</scope>
    <source>
        <strain evidence="3 4">T98</strain>
    </source>
</reference>
<dbReference type="InterPro" id="IPR014755">
    <property type="entry name" value="Cu-Rt/internalin_Ig-like"/>
</dbReference>
<accession>A0ABU3HDA4</accession>
<keyword evidence="1" id="KW-0732">Signal</keyword>
<comment type="caution">
    <text evidence="3">The sequence shown here is derived from an EMBL/GenBank/DDBJ whole genome shotgun (WGS) entry which is preliminary data.</text>
</comment>
<dbReference type="InterPro" id="IPR001119">
    <property type="entry name" value="SLH_dom"/>
</dbReference>
<proteinExistence type="predicted"/>
<organism evidence="3 4">
    <name type="scientific">Paenibacillus forsythiae</name>
    <dbReference type="NCBI Taxonomy" id="365616"/>
    <lineage>
        <taxon>Bacteria</taxon>
        <taxon>Bacillati</taxon>
        <taxon>Bacillota</taxon>
        <taxon>Bacilli</taxon>
        <taxon>Bacillales</taxon>
        <taxon>Paenibacillaceae</taxon>
        <taxon>Paenibacillus</taxon>
    </lineage>
</organism>
<sequence length="922" mass="95547">MSDMSYPTKQDSQFMNVQGGEKKVMKKILSVALSTAMAFSMFASVAFGETATTPQAKFDALAAKGILNGYPDGKAHLENDLTRAEFAKIVAKLFNLKEETGKLSYKDKGYNAKNWAVPYIEAVTTAKLMQGKDTVKGLFDYNGKVTVQEVATVLARALKLETPSTTDNNASTWAKGYAQAVINKGLIAASTSFQSNATRSLVVEAAYEVSVLSALPTVVSAQALTPTTVLVTFSDKTTTTVTLTEALVAGVEKTISFTYNGHDYTAKVTLASAQVLSVTPINATQVEVKFNRALDKTDAETASLYTINGVTPASVELSADETTVTLTFTNASEVEVTNGVVVVNPVLLKDSDTKTAKFTTVLTFEDTTAPVIASVYAKTNTTVASTVVVTASEPIVSSLAKVDGSYYTIAWSGKTGKITGVSLASNANHTVELINLLDKGGNKTVSTSQSFAVTVDTVAPTATLSAQSDKGILVTFSKEMDPATVINAFSVKDELLGNVNFTAPTAAVANTNNTQFLLQVTDTLYSTKTSRTLSVVIPGTVKDYLGNAYVAGSQSVALTKDTVKPAATSYKLVKNSDGKVTSIEVNFSEGLAAGTPALPTIVNSNGVAISASSFLGGLTPSAVTAGAKKVVYTVGAPDKLTGVYAFSFASGLVKDRAETPNSSDAFNYTIDFGAGSTTFKLTSANAVGNVVTVEFGRPVKGGAVANSATDLANYSLAGKPLPAGTSITLDSVQDTATITLPADSVEKTDSAAIFTVANVAALSGELLTTYSDTLSVTDNTKPVLNYAALTSDNKLAIGFNETLNVAPVIGDLVVKVNGEVVNTAGLTVTAGSGSDAGKYLIDLSGFIEQAATATSATYFDLNNNGVLDSSDITLATGPITSPKLSTLAAISTVTVTTKTSGTTVAEDAAHNSLKNDVTVSAK</sequence>
<dbReference type="PROSITE" id="PS51272">
    <property type="entry name" value="SLH"/>
    <property type="match status" value="2"/>
</dbReference>
<feature type="domain" description="SLH" evidence="2">
    <location>
        <begin position="103"/>
        <end position="168"/>
    </location>
</feature>
<keyword evidence="4" id="KW-1185">Reference proteome</keyword>
<feature type="domain" description="SLH" evidence="2">
    <location>
        <begin position="38"/>
        <end position="102"/>
    </location>
</feature>